<evidence type="ECO:0000259" key="4">
    <source>
        <dbReference type="Pfam" id="PF16679"/>
    </source>
</evidence>
<keyword evidence="2" id="KW-0131">Cell cycle</keyword>
<feature type="domain" description="DNA replication factor Cdt1 C-terminal" evidence="4">
    <location>
        <begin position="257"/>
        <end position="352"/>
    </location>
</feature>
<name>A0A6G1I629_9PEZI</name>
<evidence type="ECO:0000313" key="6">
    <source>
        <dbReference type="Proteomes" id="UP000799640"/>
    </source>
</evidence>
<dbReference type="AlphaFoldDB" id="A0A6G1I629"/>
<dbReference type="OrthoDB" id="341730at2759"/>
<sequence length="379" mass="40535">APPVLPSAILDLHALNAAFLTALTLHYAHHPSTSPVDIRTITPIITKAWGVRKTTLDDVRLLLGVTLGPKARRGSLRALFTLTTLRPGVIALELHAQRRAGTLAAAFDEKAVGAQFRARLGAAWRQWSAMEGQEDVRVFVRGLPRAEIIPLRQEKAAAYLDKGQRRLEDVLGKRLKRVKLSEEEDVKIGLPSVQAMLKQVKFSDAGVEMGSPSVRSAMKQVKASDGDVEMGSPSVHATPAAASPMQVSTPGSRGLGLLERIRAKEAAAALAPVGPSAAEKARLAALQRASEVLDIIDMLAAGRGGMRVSFPLHALVRDVQNSIRSPMGREEVESVLKVLEKEVAPGYVGMVEFGGVKGVVVQRGLKPNPTDVKGRVAMG</sequence>
<dbReference type="Pfam" id="PF26121">
    <property type="entry name" value="HTH_CDT1"/>
    <property type="match status" value="1"/>
</dbReference>
<dbReference type="Proteomes" id="UP000799640">
    <property type="component" value="Unassembled WGS sequence"/>
</dbReference>
<feature type="region of interest" description="Disordered" evidence="3">
    <location>
        <begin position="226"/>
        <end position="249"/>
    </location>
</feature>
<evidence type="ECO:0000256" key="2">
    <source>
        <dbReference type="ARBA" id="ARBA00023306"/>
    </source>
</evidence>
<feature type="non-terminal residue" evidence="5">
    <location>
        <position position="379"/>
    </location>
</feature>
<evidence type="ECO:0000313" key="5">
    <source>
        <dbReference type="EMBL" id="KAF2403758.1"/>
    </source>
</evidence>
<dbReference type="InterPro" id="IPR038090">
    <property type="entry name" value="Cdt1_C_WH_dom_sf"/>
</dbReference>
<comment type="similarity">
    <text evidence="1">Belongs to the Cdt1 family.</text>
</comment>
<dbReference type="InterPro" id="IPR032054">
    <property type="entry name" value="Cdt1_C"/>
</dbReference>
<gene>
    <name evidence="5" type="ORF">EJ06DRAFT_462335</name>
</gene>
<protein>
    <recommendedName>
        <fullName evidence="4">DNA replication factor Cdt1 C-terminal domain-containing protein</fullName>
    </recommendedName>
</protein>
<keyword evidence="6" id="KW-1185">Reference proteome</keyword>
<organism evidence="5 6">
    <name type="scientific">Trichodelitschia bisporula</name>
    <dbReference type="NCBI Taxonomy" id="703511"/>
    <lineage>
        <taxon>Eukaryota</taxon>
        <taxon>Fungi</taxon>
        <taxon>Dikarya</taxon>
        <taxon>Ascomycota</taxon>
        <taxon>Pezizomycotina</taxon>
        <taxon>Dothideomycetes</taxon>
        <taxon>Dothideomycetes incertae sedis</taxon>
        <taxon>Phaeotrichales</taxon>
        <taxon>Phaeotrichaceae</taxon>
        <taxon>Trichodelitschia</taxon>
    </lineage>
</organism>
<feature type="non-terminal residue" evidence="5">
    <location>
        <position position="1"/>
    </location>
</feature>
<evidence type="ECO:0000256" key="1">
    <source>
        <dbReference type="ARBA" id="ARBA00008356"/>
    </source>
</evidence>
<reference evidence="5" key="1">
    <citation type="journal article" date="2020" name="Stud. Mycol.">
        <title>101 Dothideomycetes genomes: a test case for predicting lifestyles and emergence of pathogens.</title>
        <authorList>
            <person name="Haridas S."/>
            <person name="Albert R."/>
            <person name="Binder M."/>
            <person name="Bloem J."/>
            <person name="Labutti K."/>
            <person name="Salamov A."/>
            <person name="Andreopoulos B."/>
            <person name="Baker S."/>
            <person name="Barry K."/>
            <person name="Bills G."/>
            <person name="Bluhm B."/>
            <person name="Cannon C."/>
            <person name="Castanera R."/>
            <person name="Culley D."/>
            <person name="Daum C."/>
            <person name="Ezra D."/>
            <person name="Gonzalez J."/>
            <person name="Henrissat B."/>
            <person name="Kuo A."/>
            <person name="Liang C."/>
            <person name="Lipzen A."/>
            <person name="Lutzoni F."/>
            <person name="Magnuson J."/>
            <person name="Mondo S."/>
            <person name="Nolan M."/>
            <person name="Ohm R."/>
            <person name="Pangilinan J."/>
            <person name="Park H.-J."/>
            <person name="Ramirez L."/>
            <person name="Alfaro M."/>
            <person name="Sun H."/>
            <person name="Tritt A."/>
            <person name="Yoshinaga Y."/>
            <person name="Zwiers L.-H."/>
            <person name="Turgeon B."/>
            <person name="Goodwin S."/>
            <person name="Spatafora J."/>
            <person name="Crous P."/>
            <person name="Grigoriev I."/>
        </authorList>
    </citation>
    <scope>NUCLEOTIDE SEQUENCE</scope>
    <source>
        <strain evidence="5">CBS 262.69</strain>
    </source>
</reference>
<dbReference type="EMBL" id="ML996689">
    <property type="protein sequence ID" value="KAF2403758.1"/>
    <property type="molecule type" value="Genomic_DNA"/>
</dbReference>
<dbReference type="Pfam" id="PF16679">
    <property type="entry name" value="CDT1_C"/>
    <property type="match status" value="1"/>
</dbReference>
<accession>A0A6G1I629</accession>
<proteinExistence type="inferred from homology"/>
<evidence type="ECO:0000256" key="3">
    <source>
        <dbReference type="SAM" id="MobiDB-lite"/>
    </source>
</evidence>
<dbReference type="Gene3D" id="1.10.10.1420">
    <property type="entry name" value="DNA replication factor Cdt1, C-terminal WH domain"/>
    <property type="match status" value="1"/>
</dbReference>